<keyword evidence="2" id="KW-1185">Reference proteome</keyword>
<dbReference type="AlphaFoldDB" id="A0AA95NE47"/>
<reference evidence="1" key="1">
    <citation type="submission" date="2023-01" db="EMBL/GenBank/DDBJ databases">
        <title>Whole genome sequence of Paucibacter sp. S2-9 isolated from pond sediment.</title>
        <authorList>
            <person name="Jung J.Y."/>
        </authorList>
    </citation>
    <scope>NUCLEOTIDE SEQUENCE</scope>
    <source>
        <strain evidence="1">S2-9</strain>
    </source>
</reference>
<organism evidence="1 2">
    <name type="scientific">Paucibacter sediminis</name>
    <dbReference type="NCBI Taxonomy" id="3019553"/>
    <lineage>
        <taxon>Bacteria</taxon>
        <taxon>Pseudomonadati</taxon>
        <taxon>Pseudomonadota</taxon>
        <taxon>Betaproteobacteria</taxon>
        <taxon>Burkholderiales</taxon>
        <taxon>Sphaerotilaceae</taxon>
        <taxon>Roseateles</taxon>
    </lineage>
</organism>
<sequence>MPNAPTLQSLVDEVVARVPALSLAVLNETHDELKDKPQHHQLFAGWLRERPRFVNDFESSLRPLLAAAREGKDPLQRSGPARLDTLSLVDEKQALQDVAIAHAVSVIEDRSRPEVHQLGNFFAALRGIARPLKNDNPLRPALFAQALNRAMQGVDLDPEARYALMRVAAQPLANGVHAIYSALCQQMREADLINMVASHGAGIKASELRQRQFASHAETIPTSLDTLARRVDEYNSRPQSLGAAAGAKTAAAGGGDLLSRLYGQILADPNLLPAVKQLLARLQVAVARLAQTDGSLLRRQDHPTWQLLNRVSAHGQAFENPNDERLREFLSFMDAQVQQLVASPVPTALQFQQALNAVDQQIRQHAHQRSERSAVALAALEREQERGDWLKLLREQLKEQLADAPLTASLRKFLLSSWVEVIVQAMVLHGRDAPEAQSYIELVDELLASLQLPATEAQRQQFRASLPALITRLERGMDSIAMDASRRQDILAELMQQHGRILRGLPALAEAVAARPAKPGQEYSPEELLQQLLTERESQLPSHWAHSRVDRGHLPTVPVALYSGQDAEKARAALEAWMDQLQVGNWYHLFLQSQWMTAQIAWISESRQFFLFVGQDADERHSLTRGAIEQLLANGLITALEEESLVQRAVTSLMQDLDEHP</sequence>
<dbReference type="RefSeq" id="WP_285233587.1">
    <property type="nucleotide sequence ID" value="NZ_CP116346.1"/>
</dbReference>
<dbReference type="Proteomes" id="UP001177769">
    <property type="component" value="Chromosome"/>
</dbReference>
<dbReference type="EMBL" id="CP116346">
    <property type="protein sequence ID" value="WIT12489.1"/>
    <property type="molecule type" value="Genomic_DNA"/>
</dbReference>
<dbReference type="Pfam" id="PF07793">
    <property type="entry name" value="DUF1631"/>
    <property type="match status" value="2"/>
</dbReference>
<dbReference type="KEGG" id="pais:PFX98_02465"/>
<dbReference type="InterPro" id="IPR012434">
    <property type="entry name" value="DUF1631"/>
</dbReference>
<gene>
    <name evidence="1" type="ORF">PFX98_02465</name>
</gene>
<evidence type="ECO:0000313" key="1">
    <source>
        <dbReference type="EMBL" id="WIT12489.1"/>
    </source>
</evidence>
<proteinExistence type="predicted"/>
<accession>A0AA95NE47</accession>
<protein>
    <submittedName>
        <fullName evidence="1">DUF1631 family protein</fullName>
    </submittedName>
</protein>
<name>A0AA95NE47_9BURK</name>
<evidence type="ECO:0000313" key="2">
    <source>
        <dbReference type="Proteomes" id="UP001177769"/>
    </source>
</evidence>